<comment type="caution">
    <text evidence="6">The sequence shown here is derived from an EMBL/GenBank/DDBJ whole genome shotgun (WGS) entry which is preliminary data.</text>
</comment>
<proteinExistence type="predicted"/>
<accession>A0A1Y1V9W4</accession>
<keyword evidence="3 5" id="KW-1133">Transmembrane helix</keyword>
<keyword evidence="7" id="KW-1185">Reference proteome</keyword>
<name>A0A1Y1V9W4_9FUNG</name>
<evidence type="ECO:0000256" key="3">
    <source>
        <dbReference type="ARBA" id="ARBA00022989"/>
    </source>
</evidence>
<dbReference type="OrthoDB" id="2156999at2759"/>
<dbReference type="EMBL" id="MCFH01000022">
    <property type="protein sequence ID" value="ORX50022.1"/>
    <property type="molecule type" value="Genomic_DNA"/>
</dbReference>
<dbReference type="GO" id="GO:0043007">
    <property type="term" value="P:maintenance of rDNA"/>
    <property type="evidence" value="ECO:0007669"/>
    <property type="project" value="TreeGrafter"/>
</dbReference>
<dbReference type="InterPro" id="IPR018819">
    <property type="entry name" value="Nur1/Mug154"/>
</dbReference>
<dbReference type="AlphaFoldDB" id="A0A1Y1V9W4"/>
<evidence type="ECO:0000256" key="5">
    <source>
        <dbReference type="SAM" id="Phobius"/>
    </source>
</evidence>
<gene>
    <name evidence="6" type="ORF">BCR36DRAFT_63005</name>
</gene>
<dbReference type="GO" id="GO:0012505">
    <property type="term" value="C:endomembrane system"/>
    <property type="evidence" value="ECO:0007669"/>
    <property type="project" value="UniProtKB-SubCell"/>
</dbReference>
<feature type="transmembrane region" description="Helical" evidence="5">
    <location>
        <begin position="12"/>
        <end position="32"/>
    </location>
</feature>
<protein>
    <submittedName>
        <fullName evidence="6">Uncharacterized protein</fullName>
    </submittedName>
</protein>
<comment type="subcellular location">
    <subcellularLocation>
        <location evidence="1">Endomembrane system</location>
        <topology evidence="1">Multi-pass membrane protein</topology>
    </subcellularLocation>
</comment>
<feature type="transmembrane region" description="Helical" evidence="5">
    <location>
        <begin position="184"/>
        <end position="206"/>
    </location>
</feature>
<keyword evidence="2 5" id="KW-0812">Transmembrane</keyword>
<feature type="transmembrane region" description="Helical" evidence="5">
    <location>
        <begin position="52"/>
        <end position="70"/>
    </location>
</feature>
<dbReference type="GO" id="GO:0007096">
    <property type="term" value="P:regulation of exit from mitosis"/>
    <property type="evidence" value="ECO:0007669"/>
    <property type="project" value="TreeGrafter"/>
</dbReference>
<evidence type="ECO:0000256" key="2">
    <source>
        <dbReference type="ARBA" id="ARBA00022692"/>
    </source>
</evidence>
<evidence type="ECO:0000313" key="7">
    <source>
        <dbReference type="Proteomes" id="UP000193719"/>
    </source>
</evidence>
<dbReference type="STRING" id="1754191.A0A1Y1V9W4"/>
<organism evidence="6 7">
    <name type="scientific">Piromyces finnis</name>
    <dbReference type="NCBI Taxonomy" id="1754191"/>
    <lineage>
        <taxon>Eukaryota</taxon>
        <taxon>Fungi</taxon>
        <taxon>Fungi incertae sedis</taxon>
        <taxon>Chytridiomycota</taxon>
        <taxon>Chytridiomycota incertae sedis</taxon>
        <taxon>Neocallimastigomycetes</taxon>
        <taxon>Neocallimastigales</taxon>
        <taxon>Neocallimastigaceae</taxon>
        <taxon>Piromyces</taxon>
    </lineage>
</organism>
<feature type="transmembrane region" description="Helical" evidence="5">
    <location>
        <begin position="154"/>
        <end position="172"/>
    </location>
</feature>
<reference evidence="6 7" key="2">
    <citation type="submission" date="2016-08" db="EMBL/GenBank/DDBJ databases">
        <title>Pervasive Adenine N6-methylation of Active Genes in Fungi.</title>
        <authorList>
            <consortium name="DOE Joint Genome Institute"/>
            <person name="Mondo S.J."/>
            <person name="Dannebaum R.O."/>
            <person name="Kuo R.C."/>
            <person name="Labutti K."/>
            <person name="Haridas S."/>
            <person name="Kuo A."/>
            <person name="Salamov A."/>
            <person name="Ahrendt S.R."/>
            <person name="Lipzen A."/>
            <person name="Sullivan W."/>
            <person name="Andreopoulos W.B."/>
            <person name="Clum A."/>
            <person name="Lindquist E."/>
            <person name="Daum C."/>
            <person name="Ramamoorthy G.K."/>
            <person name="Gryganskyi A."/>
            <person name="Culley D."/>
            <person name="Magnuson J.K."/>
            <person name="James T.Y."/>
            <person name="O'Malley M.A."/>
            <person name="Stajich J.E."/>
            <person name="Spatafora J.W."/>
            <person name="Visel A."/>
            <person name="Grigoriev I.V."/>
        </authorList>
    </citation>
    <scope>NUCLEOTIDE SEQUENCE [LARGE SCALE GENOMIC DNA]</scope>
    <source>
        <strain evidence="7">finn</strain>
    </source>
</reference>
<dbReference type="Proteomes" id="UP000193719">
    <property type="component" value="Unassembled WGS sequence"/>
</dbReference>
<dbReference type="Pfam" id="PF10332">
    <property type="entry name" value="DUF2418"/>
    <property type="match status" value="1"/>
</dbReference>
<keyword evidence="4 5" id="KW-0472">Membrane</keyword>
<sequence length="544" mass="64877">MYQAEENSEVKHKLSIVSSIILNASFIFSQIQIQNNSNIEYSIINYYSIFKFIIYINYIICFINTFIVFFNKKKYQIYYSNLDDLSIKKRIIISDINEYVPNWATTYWGIIYYPFYKKYYGKYQKSMVEKHNSIGNRNFNDINKKYMYIKIWDPPFFSLNLFCYYSPLHLLYISQARQENWCKYLFQGLIISTTLHIIVNLCVSLVQDKDLINREVFKEYNEKFVYTKLCIPKFNKCVGTDTDIFDDNQEKLYNQNQFSQNVSFRKMNENYESNSYFHPRNDYYINRDFYDNVNNNNKYNRSPHHYNPNNSFNRSYTRSENSINMDYLNNRNSYIIYDNKYSPIKSMLKNTKFNTYSKNLSFETNDNLNIPKISDVDENGEFIVTNNSNNCIDYDENGYFKSSLRNNYRKEAISDNFKINKITSKKPITLNKASSFNKVSLYNTSNSINKDSSYKRNVSLNKEPSINQSSAAYSTSYHTLSNYSDKRNLSFSDHNKFVIIDKKDEILQDNIYENEKQKSISNNGINKDSIKKFHFIDKKGIHKK</sequence>
<evidence type="ECO:0000256" key="1">
    <source>
        <dbReference type="ARBA" id="ARBA00004127"/>
    </source>
</evidence>
<evidence type="ECO:0000313" key="6">
    <source>
        <dbReference type="EMBL" id="ORX50022.1"/>
    </source>
</evidence>
<evidence type="ECO:0000256" key="4">
    <source>
        <dbReference type="ARBA" id="ARBA00023136"/>
    </source>
</evidence>
<reference evidence="6 7" key="1">
    <citation type="submission" date="2016-08" db="EMBL/GenBank/DDBJ databases">
        <title>Genomes of anaerobic fungi encode conserved fungal cellulosomes for biomass hydrolysis.</title>
        <authorList>
            <consortium name="DOE Joint Genome Institute"/>
            <person name="Haitjema C.H."/>
            <person name="Gilmore S.P."/>
            <person name="Henske J.K."/>
            <person name="Solomon K.V."/>
            <person name="De Groot R."/>
            <person name="Kuo A."/>
            <person name="Mondo S.J."/>
            <person name="Salamov A.A."/>
            <person name="Labutti K."/>
            <person name="Zhao Z."/>
            <person name="Chiniquy J."/>
            <person name="Barry K."/>
            <person name="Brewer H.M."/>
            <person name="Purvine S.O."/>
            <person name="Wright A.T."/>
            <person name="Boxma B."/>
            <person name="Van Alen T."/>
            <person name="Hackstein J.H."/>
            <person name="Baker S.E."/>
            <person name="Grigoriev I.V."/>
            <person name="O'Malley M.A."/>
        </authorList>
    </citation>
    <scope>NUCLEOTIDE SEQUENCE [LARGE SCALE GENOMIC DNA]</scope>
    <source>
        <strain evidence="7">finn</strain>
    </source>
</reference>
<dbReference type="PANTHER" id="PTHR28293:SF1">
    <property type="entry name" value="NUCLEAR RIM PROTEIN 1"/>
    <property type="match status" value="1"/>
</dbReference>
<dbReference type="PANTHER" id="PTHR28293">
    <property type="entry name" value="NUCLEAR RIM PROTEIN 1"/>
    <property type="match status" value="1"/>
</dbReference>